<feature type="signal peptide" evidence="9">
    <location>
        <begin position="1"/>
        <end position="31"/>
    </location>
</feature>
<dbReference type="PANTHER" id="PTHR28607">
    <property type="entry name" value="EXPRESSED PROTEIN"/>
    <property type="match status" value="1"/>
</dbReference>
<dbReference type="OrthoDB" id="5917722at2759"/>
<keyword evidence="6 8" id="KW-0472">Membrane</keyword>
<evidence type="ECO:0000313" key="12">
    <source>
        <dbReference type="RefSeq" id="XP_011313562.1"/>
    </source>
</evidence>
<dbReference type="InterPro" id="IPR009565">
    <property type="entry name" value="FAM174-like"/>
</dbReference>
<dbReference type="RefSeq" id="XP_011313554.1">
    <property type="nucleotide sequence ID" value="XM_011315252.1"/>
</dbReference>
<dbReference type="RefSeq" id="XP_011313562.1">
    <property type="nucleotide sequence ID" value="XM_011315260.1"/>
</dbReference>
<evidence type="ECO:0000256" key="2">
    <source>
        <dbReference type="ARBA" id="ARBA00006986"/>
    </source>
</evidence>
<feature type="transmembrane region" description="Helical" evidence="8">
    <location>
        <begin position="129"/>
        <end position="146"/>
    </location>
</feature>
<protein>
    <submittedName>
        <fullName evidence="11 12">Uncharacterized protein</fullName>
    </submittedName>
</protein>
<keyword evidence="4 9" id="KW-0732">Signal</keyword>
<evidence type="ECO:0000256" key="5">
    <source>
        <dbReference type="ARBA" id="ARBA00022989"/>
    </source>
</evidence>
<dbReference type="Proteomes" id="UP000694866">
    <property type="component" value="Unplaced"/>
</dbReference>
<proteinExistence type="inferred from homology"/>
<evidence type="ECO:0000256" key="6">
    <source>
        <dbReference type="ARBA" id="ARBA00023136"/>
    </source>
</evidence>
<name>A0A9R1TQM7_9HYME</name>
<sequence>MTTMGHPRACSNVTFVIIALAFVLTTRTSNCNDFVEGEAGKTSSANVLGDNQTKLTNGIDHQKNITLHKIDKVEQGKITKVNNKENEKPTNGGLPKERENKNLTNITMDPTVIPLAHIPSLNPGALKRAFYVFAGLSVIVLAYLMIRSFGFKKNPAQMVRKYGVLAHKQDIEMRPLPLDEDDEDDTTVFDISGLSPQRSQHQAL</sequence>
<evidence type="ECO:0000256" key="7">
    <source>
        <dbReference type="ARBA" id="ARBA00023180"/>
    </source>
</evidence>
<evidence type="ECO:0000256" key="4">
    <source>
        <dbReference type="ARBA" id="ARBA00022729"/>
    </source>
</evidence>
<evidence type="ECO:0000256" key="3">
    <source>
        <dbReference type="ARBA" id="ARBA00022692"/>
    </source>
</evidence>
<dbReference type="PANTHER" id="PTHR28607:SF4">
    <property type="entry name" value="TRANSMEMBRANE PROTEIN"/>
    <property type="match status" value="1"/>
</dbReference>
<evidence type="ECO:0000256" key="8">
    <source>
        <dbReference type="SAM" id="Phobius"/>
    </source>
</evidence>
<accession>A0A9R1TQM7</accession>
<organism evidence="10 11">
    <name type="scientific">Fopius arisanus</name>
    <dbReference type="NCBI Taxonomy" id="64838"/>
    <lineage>
        <taxon>Eukaryota</taxon>
        <taxon>Metazoa</taxon>
        <taxon>Ecdysozoa</taxon>
        <taxon>Arthropoda</taxon>
        <taxon>Hexapoda</taxon>
        <taxon>Insecta</taxon>
        <taxon>Pterygota</taxon>
        <taxon>Neoptera</taxon>
        <taxon>Endopterygota</taxon>
        <taxon>Hymenoptera</taxon>
        <taxon>Apocrita</taxon>
        <taxon>Ichneumonoidea</taxon>
        <taxon>Braconidae</taxon>
        <taxon>Opiinae</taxon>
        <taxon>Fopius</taxon>
    </lineage>
</organism>
<reference evidence="11 12" key="1">
    <citation type="submission" date="2025-04" db="UniProtKB">
        <authorList>
            <consortium name="RefSeq"/>
        </authorList>
    </citation>
    <scope>IDENTIFICATION</scope>
    <source>
        <strain evidence="11 12">USDA-PBARC FA_bdor</strain>
        <tissue evidence="11 12">Whole organism</tissue>
    </source>
</reference>
<keyword evidence="5 8" id="KW-1133">Transmembrane helix</keyword>
<keyword evidence="7" id="KW-0325">Glycoprotein</keyword>
<evidence type="ECO:0000256" key="1">
    <source>
        <dbReference type="ARBA" id="ARBA00004479"/>
    </source>
</evidence>
<evidence type="ECO:0000313" key="11">
    <source>
        <dbReference type="RefSeq" id="XP_011313554.1"/>
    </source>
</evidence>
<dbReference type="GeneID" id="105273014"/>
<dbReference type="AlphaFoldDB" id="A0A9R1TQM7"/>
<evidence type="ECO:0000256" key="9">
    <source>
        <dbReference type="SAM" id="SignalP"/>
    </source>
</evidence>
<evidence type="ECO:0000313" key="10">
    <source>
        <dbReference type="Proteomes" id="UP000694866"/>
    </source>
</evidence>
<dbReference type="KEGG" id="fas:105273014"/>
<gene>
    <name evidence="11 12" type="primary">LOC105273014</name>
</gene>
<feature type="chain" id="PRO_5044701552" evidence="9">
    <location>
        <begin position="32"/>
        <end position="204"/>
    </location>
</feature>
<dbReference type="GO" id="GO:0016020">
    <property type="term" value="C:membrane"/>
    <property type="evidence" value="ECO:0007669"/>
    <property type="project" value="UniProtKB-SubCell"/>
</dbReference>
<comment type="subcellular location">
    <subcellularLocation>
        <location evidence="1">Membrane</location>
        <topology evidence="1">Single-pass type I membrane protein</topology>
    </subcellularLocation>
</comment>
<accession>A0A9R1TPW0</accession>
<comment type="similarity">
    <text evidence="2">Belongs to the FAM174 family.</text>
</comment>
<dbReference type="Pfam" id="PF06679">
    <property type="entry name" value="DUF1180"/>
    <property type="match status" value="1"/>
</dbReference>
<keyword evidence="3 8" id="KW-0812">Transmembrane</keyword>
<keyword evidence="10" id="KW-1185">Reference proteome</keyword>